<dbReference type="EMBL" id="LQYS01000023">
    <property type="protein sequence ID" value="KYD17661.1"/>
    <property type="molecule type" value="Genomic_DNA"/>
</dbReference>
<dbReference type="PATRIC" id="fig|81408.3.peg.2571"/>
<name>A0A150LZV0_9BACL</name>
<organism evidence="1 2">
    <name type="scientific">Saccharococcus caldoxylosilyticus</name>
    <dbReference type="NCBI Taxonomy" id="81408"/>
    <lineage>
        <taxon>Bacteria</taxon>
        <taxon>Bacillati</taxon>
        <taxon>Bacillota</taxon>
        <taxon>Bacilli</taxon>
        <taxon>Bacillales</taxon>
        <taxon>Anoxybacillaceae</taxon>
        <taxon>Saccharococcus</taxon>
    </lineage>
</organism>
<dbReference type="RefSeq" id="WP_061579046.1">
    <property type="nucleotide sequence ID" value="NZ_LQYS01000023.1"/>
</dbReference>
<comment type="caution">
    <text evidence="1">The sequence shown here is derived from an EMBL/GenBank/DDBJ whole genome shotgun (WGS) entry which is preliminary data.</text>
</comment>
<reference evidence="1 2" key="1">
    <citation type="submission" date="2016-01" db="EMBL/GenBank/DDBJ databases">
        <title>Draft Genome Sequences of Seven Thermophilic Sporeformers Isolated from Foods.</title>
        <authorList>
            <person name="Berendsen E.M."/>
            <person name="Wells-Bennik M.H."/>
            <person name="Krawcyk A.O."/>
            <person name="De Jong A."/>
            <person name="Holsappel S."/>
            <person name="Eijlander R.T."/>
            <person name="Kuipers O.P."/>
        </authorList>
    </citation>
    <scope>NUCLEOTIDE SEQUENCE [LARGE SCALE GENOMIC DNA]</scope>
    <source>
        <strain evidence="1 2">B4119</strain>
    </source>
</reference>
<dbReference type="Pfam" id="PF11848">
    <property type="entry name" value="DUF3368"/>
    <property type="match status" value="1"/>
</dbReference>
<accession>A0A150LZV0</accession>
<dbReference type="AlphaFoldDB" id="A0A150LZV0"/>
<proteinExistence type="predicted"/>
<sequence length="158" mass="18156">MNFKKWEASISDTDILIHMHQAGCLHILDLLFHKVIVPKKIEWELQRKGKDTIFQIRKAINSNAATVFDIVDKEQDRILKKQVHIHFQRFIDYIDAGEAECCGYASALGVPIIISDNTADHRIMEQEFIVLTSRDLLALAVFLGILPKSGYRQEFCVM</sequence>
<evidence type="ECO:0000313" key="1">
    <source>
        <dbReference type="EMBL" id="KYD17661.1"/>
    </source>
</evidence>
<protein>
    <recommendedName>
        <fullName evidence="3">PIN domain-containing protein</fullName>
    </recommendedName>
</protein>
<evidence type="ECO:0008006" key="3">
    <source>
        <dbReference type="Google" id="ProtNLM"/>
    </source>
</evidence>
<dbReference type="STRING" id="81408.B4119_0336"/>
<evidence type="ECO:0000313" key="2">
    <source>
        <dbReference type="Proteomes" id="UP000075455"/>
    </source>
</evidence>
<gene>
    <name evidence="1" type="ORF">B4119_0336</name>
</gene>
<dbReference type="Proteomes" id="UP000075455">
    <property type="component" value="Unassembled WGS sequence"/>
</dbReference>
<dbReference type="InterPro" id="IPR021799">
    <property type="entry name" value="PIN-like_prokaryotic"/>
</dbReference>